<evidence type="ECO:0000313" key="8">
    <source>
        <dbReference type="EMBL" id="GHJ85227.1"/>
    </source>
</evidence>
<reference evidence="8" key="1">
    <citation type="submission" date="2020-07" db="EMBL/GenBank/DDBJ databases">
        <title>Draft Genome Sequence of a Deep-Sea Yeast, Naganishia (Cryptococcus) liquefaciens strain N6.</title>
        <authorList>
            <person name="Han Y.W."/>
            <person name="Kajitani R."/>
            <person name="Morimoto H."/>
            <person name="Parhat M."/>
            <person name="Tsubouchi H."/>
            <person name="Bakenova O."/>
            <person name="Ogata M."/>
            <person name="Argunhan B."/>
            <person name="Aoki R."/>
            <person name="Kajiwara S."/>
            <person name="Itoh T."/>
            <person name="Iwasaki H."/>
        </authorList>
    </citation>
    <scope>NUCLEOTIDE SEQUENCE</scope>
    <source>
        <strain evidence="8">N6</strain>
    </source>
</reference>
<dbReference type="Proteomes" id="UP000620104">
    <property type="component" value="Unassembled WGS sequence"/>
</dbReference>
<dbReference type="EMBL" id="BLZA01000011">
    <property type="protein sequence ID" value="GHJ85227.1"/>
    <property type="molecule type" value="Genomic_DNA"/>
</dbReference>
<dbReference type="PANTHER" id="PTHR23249">
    <property type="entry name" value="TRAFFICKING PROTEIN PARTICLE COMPLEX SUBUNIT"/>
    <property type="match status" value="1"/>
</dbReference>
<dbReference type="GO" id="GO:0006888">
    <property type="term" value="P:endoplasmic reticulum to Golgi vesicle-mediated transport"/>
    <property type="evidence" value="ECO:0007669"/>
    <property type="project" value="UniProtKB-UniRule"/>
</dbReference>
<evidence type="ECO:0000256" key="4">
    <source>
        <dbReference type="ARBA" id="ARBA00023034"/>
    </source>
</evidence>
<dbReference type="AlphaFoldDB" id="A0A8H3YEG5"/>
<dbReference type="OrthoDB" id="3364529at2759"/>
<dbReference type="GO" id="GO:0005783">
    <property type="term" value="C:endoplasmic reticulum"/>
    <property type="evidence" value="ECO:0007669"/>
    <property type="project" value="UniProtKB-SubCell"/>
</dbReference>
<feature type="region of interest" description="Disordered" evidence="7">
    <location>
        <begin position="215"/>
        <end position="258"/>
    </location>
</feature>
<comment type="similarity">
    <text evidence="5">Belongs to the TRAPP small subunits family. BET5 subfamily.</text>
</comment>
<dbReference type="Gene3D" id="3.30.450.70">
    <property type="match status" value="1"/>
</dbReference>
<dbReference type="GO" id="GO:0005794">
    <property type="term" value="C:Golgi apparatus"/>
    <property type="evidence" value="ECO:0007669"/>
    <property type="project" value="UniProtKB-SubCell"/>
</dbReference>
<protein>
    <recommendedName>
        <fullName evidence="6">Trafficking protein particle complex subunit</fullName>
    </recommendedName>
</protein>
<dbReference type="Pfam" id="PF04099">
    <property type="entry name" value="Sybindin"/>
    <property type="match status" value="1"/>
</dbReference>
<keyword evidence="4 6" id="KW-0333">Golgi apparatus</keyword>
<evidence type="ECO:0000256" key="1">
    <source>
        <dbReference type="ARBA" id="ARBA00022448"/>
    </source>
</evidence>
<evidence type="ECO:0000256" key="7">
    <source>
        <dbReference type="SAM" id="MobiDB-lite"/>
    </source>
</evidence>
<gene>
    <name evidence="8" type="ORF">NliqN6_1629</name>
</gene>
<evidence type="ECO:0000256" key="2">
    <source>
        <dbReference type="ARBA" id="ARBA00022824"/>
    </source>
</evidence>
<dbReference type="InterPro" id="IPR007233">
    <property type="entry name" value="TRAPPC"/>
</dbReference>
<accession>A0A8H3YEG5</accession>
<dbReference type="SMART" id="SM01399">
    <property type="entry name" value="Sybindin"/>
    <property type="match status" value="1"/>
</dbReference>
<organism evidence="8 9">
    <name type="scientific">Naganishia liquefaciens</name>
    <dbReference type="NCBI Taxonomy" id="104408"/>
    <lineage>
        <taxon>Eukaryota</taxon>
        <taxon>Fungi</taxon>
        <taxon>Dikarya</taxon>
        <taxon>Basidiomycota</taxon>
        <taxon>Agaricomycotina</taxon>
        <taxon>Tremellomycetes</taxon>
        <taxon>Filobasidiales</taxon>
        <taxon>Filobasidiaceae</taxon>
        <taxon>Naganishia</taxon>
    </lineage>
</organism>
<evidence type="ECO:0000256" key="3">
    <source>
        <dbReference type="ARBA" id="ARBA00022892"/>
    </source>
</evidence>
<evidence type="ECO:0000256" key="5">
    <source>
        <dbReference type="ARBA" id="ARBA00038167"/>
    </source>
</evidence>
<feature type="region of interest" description="Disordered" evidence="7">
    <location>
        <begin position="67"/>
        <end position="87"/>
    </location>
</feature>
<comment type="caution">
    <text evidence="8">The sequence shown here is derived from an EMBL/GenBank/DDBJ whole genome shotgun (WGS) entry which is preliminary data.</text>
</comment>
<keyword evidence="2 6" id="KW-0256">Endoplasmic reticulum</keyword>
<dbReference type="InterPro" id="IPR011012">
    <property type="entry name" value="Longin-like_dom_sf"/>
</dbReference>
<evidence type="ECO:0000313" key="9">
    <source>
        <dbReference type="Proteomes" id="UP000620104"/>
    </source>
</evidence>
<dbReference type="PANTHER" id="PTHR23249:SF16">
    <property type="entry name" value="TRAFFICKING PROTEIN PARTICLE COMPLEX SUBUNIT 1"/>
    <property type="match status" value="1"/>
</dbReference>
<keyword evidence="1 6" id="KW-0813">Transport</keyword>
<comment type="subcellular location">
    <subcellularLocation>
        <location evidence="6">Endoplasmic reticulum</location>
    </subcellularLocation>
    <subcellularLocation>
        <location evidence="6">Golgi apparatus</location>
        <location evidence="6">cis-Golgi network</location>
    </subcellularLocation>
</comment>
<keyword evidence="9" id="KW-1185">Reference proteome</keyword>
<comment type="subunit">
    <text evidence="6">Part of the multisubunit transport protein particle (TRAPP) complex.</text>
</comment>
<evidence type="ECO:0000256" key="6">
    <source>
        <dbReference type="RuleBase" id="RU366065"/>
    </source>
</evidence>
<keyword evidence="3 6" id="KW-0931">ER-Golgi transport</keyword>
<name>A0A8H3YEG5_9TREE</name>
<dbReference type="GO" id="GO:0030008">
    <property type="term" value="C:TRAPP complex"/>
    <property type="evidence" value="ECO:0007669"/>
    <property type="project" value="UniProtKB-UniRule"/>
</dbReference>
<dbReference type="SUPFAM" id="SSF64356">
    <property type="entry name" value="SNARE-like"/>
    <property type="match status" value="1"/>
</dbReference>
<proteinExistence type="inferred from homology"/>
<sequence>MTIYALYIYNRSAPRSPLSSIHSNQPDIPPFRHCECIYYHDWHQSRSLKPPREGTAHRRNVARYAEPSVDETTTTTTTTAVDAEGKRGKTTVEGLPFDEQAKLVYGVLLSLRNMCKKLSGRCVLLLAIFCSSHPLTRLLHCASRSARAPRRPDEQFSTYRTSTYKFHLYTTPTNLSFIMLSDPLADSLRGVLRQVYAGLFVPGVVRNPLVDWEREGQGERDGVDSDAVSVEPEERSGLGHSENISAAGDPCLGRAQRR</sequence>